<sequence length="417" mass="46152">MDPTQMPAGVPPEGVMPNFVDPPSLSPVYRGIIYSFVPLMFVFVVCRLYVRTRTFRDFGFDDLFCILGASSIIAYCGVLIPLLDRPLGRHLWDVPVSDITNSYLESSTIILVLFFLGALFVKLTLLLLYRRLFKIHRLASIMIWGGVAVSSVFYLVSVILILDHCVPEGGQTWLSMAYTGSCTPVQNGLSEASGIFGLVSDLYILAIPVWLISRLNSPTKRKVGVMAVFLTGLIACGFSAAGLAARFQWRQADGTYSMLYVFGILELNIGNICACMPVLVPLVRGLAQSLSSVWQSVNHYYYVFTHNPYTTEDDTGKGSRSTEETRADLPEVPRGTFSGLRTFMRNYHRSSAATTEHDTRGSTTVLATQDSNFHDYHSQLKNIWEHDAERNMSSEMGDSGSRTLPGSSGTGSQRHFA</sequence>
<feature type="compositionally biased region" description="Basic and acidic residues" evidence="6">
    <location>
        <begin position="314"/>
        <end position="331"/>
    </location>
</feature>
<evidence type="ECO:0000313" key="10">
    <source>
        <dbReference type="Proteomes" id="UP000028524"/>
    </source>
</evidence>
<feature type="compositionally biased region" description="Polar residues" evidence="6">
    <location>
        <begin position="393"/>
        <end position="417"/>
    </location>
</feature>
<evidence type="ECO:0000313" key="9">
    <source>
        <dbReference type="EMBL" id="KFA70215.1"/>
    </source>
</evidence>
<proteinExistence type="inferred from homology"/>
<feature type="transmembrane region" description="Helical" evidence="7">
    <location>
        <begin position="194"/>
        <end position="213"/>
    </location>
</feature>
<feature type="transmembrane region" description="Helical" evidence="7">
    <location>
        <begin position="259"/>
        <end position="283"/>
    </location>
</feature>
<dbReference type="EMBL" id="KL659284">
    <property type="protein sequence ID" value="KFA70215.1"/>
    <property type="molecule type" value="Genomic_DNA"/>
</dbReference>
<evidence type="ECO:0000256" key="1">
    <source>
        <dbReference type="ARBA" id="ARBA00004141"/>
    </source>
</evidence>
<dbReference type="AlphaFoldDB" id="A0A084R1Y0"/>
<feature type="transmembrane region" description="Helical" evidence="7">
    <location>
        <begin position="103"/>
        <end position="129"/>
    </location>
</feature>
<feature type="transmembrane region" description="Helical" evidence="7">
    <location>
        <begin position="141"/>
        <end position="162"/>
    </location>
</feature>
<feature type="domain" description="Rhodopsin" evidence="8">
    <location>
        <begin position="47"/>
        <end position="284"/>
    </location>
</feature>
<evidence type="ECO:0000259" key="8">
    <source>
        <dbReference type="Pfam" id="PF20684"/>
    </source>
</evidence>
<dbReference type="Proteomes" id="UP000028524">
    <property type="component" value="Unassembled WGS sequence"/>
</dbReference>
<dbReference type="STRING" id="1283841.A0A084R1Y0"/>
<keyword evidence="3 7" id="KW-1133">Transmembrane helix</keyword>
<dbReference type="GO" id="GO:0016020">
    <property type="term" value="C:membrane"/>
    <property type="evidence" value="ECO:0007669"/>
    <property type="project" value="UniProtKB-SubCell"/>
</dbReference>
<comment type="similarity">
    <text evidence="5">Belongs to the SAT4 family.</text>
</comment>
<dbReference type="PANTHER" id="PTHR33048">
    <property type="entry name" value="PTH11-LIKE INTEGRAL MEMBRANE PROTEIN (AFU_ORTHOLOGUE AFUA_5G11245)"/>
    <property type="match status" value="1"/>
</dbReference>
<dbReference type="InterPro" id="IPR052337">
    <property type="entry name" value="SAT4-like"/>
</dbReference>
<accession>A0A084R1Y0</accession>
<reference evidence="9 10" key="1">
    <citation type="journal article" date="2014" name="BMC Genomics">
        <title>Comparative genome sequencing reveals chemotype-specific gene clusters in the toxigenic black mold Stachybotrys.</title>
        <authorList>
            <person name="Semeiks J."/>
            <person name="Borek D."/>
            <person name="Otwinowski Z."/>
            <person name="Grishin N.V."/>
        </authorList>
    </citation>
    <scope>NUCLEOTIDE SEQUENCE [LARGE SCALE GENOMIC DNA]</scope>
    <source>
        <strain evidence="9 10">IBT 40285</strain>
    </source>
</reference>
<dbReference type="Pfam" id="PF20684">
    <property type="entry name" value="Fung_rhodopsin"/>
    <property type="match status" value="1"/>
</dbReference>
<protein>
    <recommendedName>
        <fullName evidence="8">Rhodopsin domain-containing protein</fullName>
    </recommendedName>
</protein>
<feature type="region of interest" description="Disordered" evidence="6">
    <location>
        <begin position="312"/>
        <end position="332"/>
    </location>
</feature>
<evidence type="ECO:0000256" key="2">
    <source>
        <dbReference type="ARBA" id="ARBA00022692"/>
    </source>
</evidence>
<gene>
    <name evidence="9" type="ORF">S40285_04426</name>
</gene>
<dbReference type="HOGENOM" id="CLU_028200_12_8_1"/>
<keyword evidence="10" id="KW-1185">Reference proteome</keyword>
<organism evidence="9 10">
    <name type="scientific">Stachybotrys chlorohalonatus (strain IBT 40285)</name>
    <dbReference type="NCBI Taxonomy" id="1283841"/>
    <lineage>
        <taxon>Eukaryota</taxon>
        <taxon>Fungi</taxon>
        <taxon>Dikarya</taxon>
        <taxon>Ascomycota</taxon>
        <taxon>Pezizomycotina</taxon>
        <taxon>Sordariomycetes</taxon>
        <taxon>Hypocreomycetidae</taxon>
        <taxon>Hypocreales</taxon>
        <taxon>Stachybotryaceae</taxon>
        <taxon>Stachybotrys</taxon>
    </lineage>
</organism>
<feature type="transmembrane region" description="Helical" evidence="7">
    <location>
        <begin position="225"/>
        <end position="247"/>
    </location>
</feature>
<feature type="transmembrane region" description="Helical" evidence="7">
    <location>
        <begin position="62"/>
        <end position="83"/>
    </location>
</feature>
<dbReference type="InterPro" id="IPR049326">
    <property type="entry name" value="Rhodopsin_dom_fungi"/>
</dbReference>
<comment type="subcellular location">
    <subcellularLocation>
        <location evidence="1">Membrane</location>
        <topology evidence="1">Multi-pass membrane protein</topology>
    </subcellularLocation>
</comment>
<dbReference type="PANTHER" id="PTHR33048:SF158">
    <property type="entry name" value="MEMBRANE PROTEIN PTH11-LIKE, PUTATIVE-RELATED"/>
    <property type="match status" value="1"/>
</dbReference>
<evidence type="ECO:0000256" key="6">
    <source>
        <dbReference type="SAM" id="MobiDB-lite"/>
    </source>
</evidence>
<evidence type="ECO:0000256" key="7">
    <source>
        <dbReference type="SAM" id="Phobius"/>
    </source>
</evidence>
<evidence type="ECO:0000256" key="3">
    <source>
        <dbReference type="ARBA" id="ARBA00022989"/>
    </source>
</evidence>
<dbReference type="OMA" id="CTIYYTA"/>
<feature type="transmembrane region" description="Helical" evidence="7">
    <location>
        <begin position="32"/>
        <end position="50"/>
    </location>
</feature>
<feature type="region of interest" description="Disordered" evidence="6">
    <location>
        <begin position="391"/>
        <end position="417"/>
    </location>
</feature>
<evidence type="ECO:0000256" key="5">
    <source>
        <dbReference type="ARBA" id="ARBA00038359"/>
    </source>
</evidence>
<keyword evidence="2 7" id="KW-0812">Transmembrane</keyword>
<dbReference type="OrthoDB" id="5413793at2759"/>
<name>A0A084R1Y0_STAC4</name>
<dbReference type="InParanoid" id="A0A084R1Y0"/>
<keyword evidence="4 7" id="KW-0472">Membrane</keyword>
<evidence type="ECO:0000256" key="4">
    <source>
        <dbReference type="ARBA" id="ARBA00023136"/>
    </source>
</evidence>